<evidence type="ECO:0000313" key="1">
    <source>
        <dbReference type="EMBL" id="GJS92360.1"/>
    </source>
</evidence>
<comment type="caution">
    <text evidence="1">The sequence shown here is derived from an EMBL/GenBank/DDBJ whole genome shotgun (WGS) entry which is preliminary data.</text>
</comment>
<reference evidence="1" key="1">
    <citation type="journal article" date="2022" name="Int. J. Mol. Sci.">
        <title>Draft Genome of Tanacetum Coccineum: Genomic Comparison of Closely Related Tanacetum-Family Plants.</title>
        <authorList>
            <person name="Yamashiro T."/>
            <person name="Shiraishi A."/>
            <person name="Nakayama K."/>
            <person name="Satake H."/>
        </authorList>
    </citation>
    <scope>NUCLEOTIDE SEQUENCE</scope>
</reference>
<accession>A0ABQ4ZR04</accession>
<protein>
    <submittedName>
        <fullName evidence="1">Uncharacterized protein</fullName>
    </submittedName>
</protein>
<dbReference type="Proteomes" id="UP001151760">
    <property type="component" value="Unassembled WGS sequence"/>
</dbReference>
<name>A0ABQ4ZR04_9ASTR</name>
<evidence type="ECO:0000313" key="2">
    <source>
        <dbReference type="Proteomes" id="UP001151760"/>
    </source>
</evidence>
<gene>
    <name evidence="1" type="ORF">Tco_0799328</name>
</gene>
<proteinExistence type="predicted"/>
<dbReference type="EMBL" id="BQNB010011576">
    <property type="protein sequence ID" value="GJS92360.1"/>
    <property type="molecule type" value="Genomic_DNA"/>
</dbReference>
<keyword evidence="2" id="KW-1185">Reference proteome</keyword>
<sequence length="150" mass="17594">MLRILLTVFEKLRSLEVTIKDERVDARQRDEGDKVDWDVGPTDSANVEVNLRRHVRLGKWALIFKITSSDWLLRRLLLRSARQSLGWYFLFTYWLSYRWTSDPRHDLSFDIPTSSEYMSGLDRDSLAEVIWPYFSFGGSEGDYTSSSGKM</sequence>
<organism evidence="1 2">
    <name type="scientific">Tanacetum coccineum</name>
    <dbReference type="NCBI Taxonomy" id="301880"/>
    <lineage>
        <taxon>Eukaryota</taxon>
        <taxon>Viridiplantae</taxon>
        <taxon>Streptophyta</taxon>
        <taxon>Embryophyta</taxon>
        <taxon>Tracheophyta</taxon>
        <taxon>Spermatophyta</taxon>
        <taxon>Magnoliopsida</taxon>
        <taxon>eudicotyledons</taxon>
        <taxon>Gunneridae</taxon>
        <taxon>Pentapetalae</taxon>
        <taxon>asterids</taxon>
        <taxon>campanulids</taxon>
        <taxon>Asterales</taxon>
        <taxon>Asteraceae</taxon>
        <taxon>Asteroideae</taxon>
        <taxon>Anthemideae</taxon>
        <taxon>Anthemidinae</taxon>
        <taxon>Tanacetum</taxon>
    </lineage>
</organism>
<reference evidence="1" key="2">
    <citation type="submission" date="2022-01" db="EMBL/GenBank/DDBJ databases">
        <authorList>
            <person name="Yamashiro T."/>
            <person name="Shiraishi A."/>
            <person name="Satake H."/>
            <person name="Nakayama K."/>
        </authorList>
    </citation>
    <scope>NUCLEOTIDE SEQUENCE</scope>
</reference>